<dbReference type="GO" id="GO:0006813">
    <property type="term" value="P:potassium ion transport"/>
    <property type="evidence" value="ECO:0007669"/>
    <property type="project" value="UniProtKB-KW"/>
</dbReference>
<evidence type="ECO:0000256" key="2">
    <source>
        <dbReference type="ARBA" id="ARBA00022538"/>
    </source>
</evidence>
<keyword evidence="2" id="KW-0633">Potassium transport</keyword>
<keyword evidence="6" id="KW-1185">Reference proteome</keyword>
<reference evidence="5 6" key="1">
    <citation type="submission" date="2020-10" db="EMBL/GenBank/DDBJ databases">
        <title>The Coptis chinensis genome and diversification of protoberbering-type alkaloids.</title>
        <authorList>
            <person name="Wang B."/>
            <person name="Shu S."/>
            <person name="Song C."/>
            <person name="Liu Y."/>
        </authorList>
    </citation>
    <scope>NUCLEOTIDE SEQUENCE [LARGE SCALE GENOMIC DNA]</scope>
    <source>
        <strain evidence="5">HL-2020</strain>
        <tissue evidence="5">Leaf</tissue>
    </source>
</reference>
<organism evidence="5 6">
    <name type="scientific">Coptis chinensis</name>
    <dbReference type="NCBI Taxonomy" id="261450"/>
    <lineage>
        <taxon>Eukaryota</taxon>
        <taxon>Viridiplantae</taxon>
        <taxon>Streptophyta</taxon>
        <taxon>Embryophyta</taxon>
        <taxon>Tracheophyta</taxon>
        <taxon>Spermatophyta</taxon>
        <taxon>Magnoliopsida</taxon>
        <taxon>Ranunculales</taxon>
        <taxon>Ranunculaceae</taxon>
        <taxon>Coptidoideae</taxon>
        <taxon>Coptis</taxon>
    </lineage>
</organism>
<dbReference type="GO" id="GO:0012505">
    <property type="term" value="C:endomembrane system"/>
    <property type="evidence" value="ECO:0007669"/>
    <property type="project" value="TreeGrafter"/>
</dbReference>
<accession>A0A835M049</accession>
<evidence type="ECO:0000256" key="3">
    <source>
        <dbReference type="ARBA" id="ARBA00022958"/>
    </source>
</evidence>
<sequence>MISLIILPFHKHLDRLSQRGIRTMNKNVLENAPCSVGIIIDRVGVLGGVLDNSSSYHVAVVFLGGADDQNVTENRFDEETLMDFKLRTTTTRKLRFGHSLGLLRILATVVSIVSSIVRLDLAFDVRLRSNENPRENKEEPRNKYLKLKKKTLIVLQVQVVYKQVLLKLQRLDSILRYKEMLGRGSDK</sequence>
<gene>
    <name evidence="5" type="ORF">IFM89_018656</name>
</gene>
<protein>
    <submittedName>
        <fullName evidence="5">Uncharacterized protein</fullName>
    </submittedName>
</protein>
<keyword evidence="4" id="KW-0406">Ion transport</keyword>
<evidence type="ECO:0000313" key="5">
    <source>
        <dbReference type="EMBL" id="KAF9605831.1"/>
    </source>
</evidence>
<dbReference type="InterPro" id="IPR008480">
    <property type="entry name" value="DUF761_pln"/>
</dbReference>
<keyword evidence="3" id="KW-0630">Potassium</keyword>
<dbReference type="Pfam" id="PF05553">
    <property type="entry name" value="DUF761"/>
    <property type="match status" value="1"/>
</dbReference>
<evidence type="ECO:0000256" key="4">
    <source>
        <dbReference type="ARBA" id="ARBA00023065"/>
    </source>
</evidence>
<dbReference type="InterPro" id="IPR050794">
    <property type="entry name" value="CPA2_transporter"/>
</dbReference>
<dbReference type="GO" id="GO:0006885">
    <property type="term" value="P:regulation of pH"/>
    <property type="evidence" value="ECO:0007669"/>
    <property type="project" value="TreeGrafter"/>
</dbReference>
<evidence type="ECO:0000256" key="1">
    <source>
        <dbReference type="ARBA" id="ARBA00022448"/>
    </source>
</evidence>
<comment type="caution">
    <text evidence="5">The sequence shown here is derived from an EMBL/GenBank/DDBJ whole genome shotgun (WGS) entry which is preliminary data.</text>
</comment>
<keyword evidence="1" id="KW-0813">Transport</keyword>
<dbReference type="EMBL" id="JADFTS010000005">
    <property type="protein sequence ID" value="KAF9605831.1"/>
    <property type="molecule type" value="Genomic_DNA"/>
</dbReference>
<evidence type="ECO:0000313" key="6">
    <source>
        <dbReference type="Proteomes" id="UP000631114"/>
    </source>
</evidence>
<name>A0A835M049_9MAGN</name>
<dbReference type="GO" id="GO:0098662">
    <property type="term" value="P:inorganic cation transmembrane transport"/>
    <property type="evidence" value="ECO:0007669"/>
    <property type="project" value="TreeGrafter"/>
</dbReference>
<proteinExistence type="predicted"/>
<dbReference type="PANTHER" id="PTHR32468:SF164">
    <property type="entry name" value="OS05G0485000 PROTEIN"/>
    <property type="match status" value="1"/>
</dbReference>
<dbReference type="Proteomes" id="UP000631114">
    <property type="component" value="Unassembled WGS sequence"/>
</dbReference>
<dbReference type="PANTHER" id="PTHR32468">
    <property type="entry name" value="CATION/H + ANTIPORTER"/>
    <property type="match status" value="1"/>
</dbReference>
<dbReference type="AlphaFoldDB" id="A0A835M049"/>